<dbReference type="Pfam" id="PF00258">
    <property type="entry name" value="Flavodoxin_1"/>
    <property type="match status" value="1"/>
</dbReference>
<dbReference type="RefSeq" id="WP_073006619.1">
    <property type="nucleotide sequence ID" value="NZ_FQZO01000003.1"/>
</dbReference>
<dbReference type="Gene3D" id="3.40.50.360">
    <property type="match status" value="1"/>
</dbReference>
<evidence type="ECO:0000259" key="12">
    <source>
        <dbReference type="PROSITE" id="PS50903"/>
    </source>
</evidence>
<dbReference type="PRINTS" id="PR00368">
    <property type="entry name" value="FADPNR"/>
</dbReference>
<dbReference type="PANTHER" id="PTHR32145">
    <property type="entry name" value="DIFLAVIN FLAVOPROTEIN A 2-RELATED"/>
    <property type="match status" value="1"/>
</dbReference>
<evidence type="ECO:0000256" key="1">
    <source>
        <dbReference type="ARBA" id="ARBA00001962"/>
    </source>
</evidence>
<dbReference type="Gene3D" id="2.20.28.10">
    <property type="match status" value="1"/>
</dbReference>
<dbReference type="CDD" id="cd00729">
    <property type="entry name" value="rubredoxin_SM"/>
    <property type="match status" value="1"/>
</dbReference>
<feature type="region of interest" description="Disordered" evidence="10">
    <location>
        <begin position="403"/>
        <end position="423"/>
    </location>
</feature>
<dbReference type="PROSITE" id="PS50902">
    <property type="entry name" value="FLAVODOXIN_LIKE"/>
    <property type="match status" value="1"/>
</dbReference>
<dbReference type="Gene3D" id="3.30.390.30">
    <property type="match status" value="1"/>
</dbReference>
<evidence type="ECO:0000256" key="3">
    <source>
        <dbReference type="ARBA" id="ARBA00001974"/>
    </source>
</evidence>
<gene>
    <name evidence="13" type="ORF">SAMN05444401_2300</name>
</gene>
<dbReference type="InterPro" id="IPR008254">
    <property type="entry name" value="Flavodoxin/NO_synth"/>
</dbReference>
<dbReference type="Pfam" id="PF21349">
    <property type="entry name" value="RUBY_RBDX"/>
    <property type="match status" value="1"/>
</dbReference>
<dbReference type="GO" id="GO:0005506">
    <property type="term" value="F:iron ion binding"/>
    <property type="evidence" value="ECO:0007669"/>
    <property type="project" value="InterPro"/>
</dbReference>
<reference evidence="13 14" key="1">
    <citation type="submission" date="2016-11" db="EMBL/GenBank/DDBJ databases">
        <authorList>
            <person name="Jaros S."/>
            <person name="Januszkiewicz K."/>
            <person name="Wedrychowicz H."/>
        </authorList>
    </citation>
    <scope>NUCLEOTIDE SEQUENCE [LARGE SCALE GENOMIC DNA]</scope>
    <source>
        <strain evidence="13 14">DSM 21864</strain>
    </source>
</reference>
<evidence type="ECO:0000256" key="8">
    <source>
        <dbReference type="ARBA" id="ARBA00022982"/>
    </source>
</evidence>
<dbReference type="SUPFAM" id="SSF52218">
    <property type="entry name" value="Flavoproteins"/>
    <property type="match status" value="1"/>
</dbReference>
<feature type="domain" description="Rubredoxin-like" evidence="12">
    <location>
        <begin position="441"/>
        <end position="475"/>
    </location>
</feature>
<dbReference type="InterPro" id="IPR016156">
    <property type="entry name" value="FAD/NAD-linked_Rdtase_dimer_sf"/>
</dbReference>
<evidence type="ECO:0000256" key="6">
    <source>
        <dbReference type="ARBA" id="ARBA00022630"/>
    </source>
</evidence>
<comment type="cofactor">
    <cofactor evidence="3">
        <name>FAD</name>
        <dbReference type="ChEBI" id="CHEBI:57692"/>
    </cofactor>
</comment>
<dbReference type="Gene3D" id="3.60.15.10">
    <property type="entry name" value="Ribonuclease Z/Hydroxyacylglutathione hydrolase-like"/>
    <property type="match status" value="1"/>
</dbReference>
<dbReference type="Pfam" id="PF19583">
    <property type="entry name" value="ODP"/>
    <property type="match status" value="1"/>
</dbReference>
<keyword evidence="14" id="KW-1185">Reference proteome</keyword>
<dbReference type="SMART" id="SM00849">
    <property type="entry name" value="Lactamase_B"/>
    <property type="match status" value="1"/>
</dbReference>
<dbReference type="Pfam" id="PF07992">
    <property type="entry name" value="Pyr_redox_2"/>
    <property type="match status" value="1"/>
</dbReference>
<evidence type="ECO:0000256" key="9">
    <source>
        <dbReference type="ARBA" id="ARBA00023004"/>
    </source>
</evidence>
<dbReference type="InterPro" id="IPR001279">
    <property type="entry name" value="Metallo-B-lactamas"/>
</dbReference>
<dbReference type="InterPro" id="IPR029039">
    <property type="entry name" value="Flavoprotein-like_sf"/>
</dbReference>
<dbReference type="InterPro" id="IPR045761">
    <property type="entry name" value="ODP_dom"/>
</dbReference>
<dbReference type="InterPro" id="IPR048574">
    <property type="entry name" value="RUBY_RBDX"/>
</dbReference>
<feature type="compositionally biased region" description="Polar residues" evidence="10">
    <location>
        <begin position="413"/>
        <end position="422"/>
    </location>
</feature>
<dbReference type="Gene3D" id="3.50.50.60">
    <property type="entry name" value="FAD/NAD(P)-binding domain"/>
    <property type="match status" value="2"/>
</dbReference>
<dbReference type="InterPro" id="IPR024934">
    <property type="entry name" value="Rubredoxin-like_dom"/>
</dbReference>
<evidence type="ECO:0000256" key="2">
    <source>
        <dbReference type="ARBA" id="ARBA00001965"/>
    </source>
</evidence>
<dbReference type="Pfam" id="PF18267">
    <property type="entry name" value="Rubredoxin_C"/>
    <property type="match status" value="1"/>
</dbReference>
<dbReference type="InterPro" id="IPR023753">
    <property type="entry name" value="FAD/NAD-binding_dom"/>
</dbReference>
<dbReference type="InterPro" id="IPR041575">
    <property type="entry name" value="Rubredoxin_C"/>
</dbReference>
<comment type="cofactor">
    <cofactor evidence="1">
        <name>Fe cation</name>
        <dbReference type="ChEBI" id="CHEBI:24875"/>
    </cofactor>
</comment>
<evidence type="ECO:0000256" key="4">
    <source>
        <dbReference type="ARBA" id="ARBA00007121"/>
    </source>
</evidence>
<dbReference type="SUPFAM" id="SSF57802">
    <property type="entry name" value="Rubredoxin-like"/>
    <property type="match status" value="1"/>
</dbReference>
<proteinExistence type="inferred from homology"/>
<dbReference type="STRING" id="1121298.SAMN05444401_2300"/>
<keyword evidence="8" id="KW-0249">Electron transport</keyword>
<organism evidence="13 14">
    <name type="scientific">Clostridium amylolyticum</name>
    <dbReference type="NCBI Taxonomy" id="1121298"/>
    <lineage>
        <taxon>Bacteria</taxon>
        <taxon>Bacillati</taxon>
        <taxon>Bacillota</taxon>
        <taxon>Clostridia</taxon>
        <taxon>Eubacteriales</taxon>
        <taxon>Clostridiaceae</taxon>
        <taxon>Clostridium</taxon>
    </lineage>
</organism>
<dbReference type="PANTHER" id="PTHR32145:SF11">
    <property type="entry name" value="DIFLAVIN FLAVOPROTEIN A 2-RELATED"/>
    <property type="match status" value="1"/>
</dbReference>
<evidence type="ECO:0000313" key="14">
    <source>
        <dbReference type="Proteomes" id="UP000184080"/>
    </source>
</evidence>
<keyword evidence="6" id="KW-0285">Flavoprotein</keyword>
<dbReference type="SUPFAM" id="SSF56281">
    <property type="entry name" value="Metallo-hydrolase/oxidoreductase"/>
    <property type="match status" value="1"/>
</dbReference>
<dbReference type="OrthoDB" id="9807946at2"/>
<evidence type="ECO:0000256" key="10">
    <source>
        <dbReference type="SAM" id="MobiDB-lite"/>
    </source>
</evidence>
<dbReference type="InterPro" id="IPR036866">
    <property type="entry name" value="RibonucZ/Hydroxyglut_hydro"/>
</dbReference>
<comment type="similarity">
    <text evidence="4">In the N-terminal section; belongs to the zinc metallo-hydrolase group 3 family.</text>
</comment>
<dbReference type="InterPro" id="IPR051285">
    <property type="entry name" value="NADH_oxidoreductase_modular"/>
</dbReference>
<evidence type="ECO:0000256" key="5">
    <source>
        <dbReference type="ARBA" id="ARBA00022448"/>
    </source>
</evidence>
<keyword evidence="9" id="KW-0408">Iron</keyword>
<dbReference type="CDD" id="cd07709">
    <property type="entry name" value="flavodiiron_proteins_MBL-fold"/>
    <property type="match status" value="1"/>
</dbReference>
<dbReference type="PROSITE" id="PS50903">
    <property type="entry name" value="RUBREDOXIN_LIKE"/>
    <property type="match status" value="1"/>
</dbReference>
<name>A0A1M6GYV5_9CLOT</name>
<evidence type="ECO:0000259" key="11">
    <source>
        <dbReference type="PROSITE" id="PS50902"/>
    </source>
</evidence>
<dbReference type="PRINTS" id="PR00411">
    <property type="entry name" value="PNDRDTASEI"/>
</dbReference>
<keyword evidence="5" id="KW-0813">Transport</keyword>
<comment type="cofactor">
    <cofactor evidence="2">
        <name>Fe(3+)</name>
        <dbReference type="ChEBI" id="CHEBI:29034"/>
    </cofactor>
</comment>
<dbReference type="InterPro" id="IPR036188">
    <property type="entry name" value="FAD/NAD-bd_sf"/>
</dbReference>
<dbReference type="SUPFAM" id="SSF51905">
    <property type="entry name" value="FAD/NAD(P)-binding domain"/>
    <property type="match status" value="2"/>
</dbReference>
<accession>A0A1M6GYV5</accession>
<feature type="domain" description="Flavodoxin-like" evidence="11">
    <location>
        <begin position="257"/>
        <end position="396"/>
    </location>
</feature>
<sequence>MKSLEVKKDLYWVGAYDPDLRIFDIIMYTPYGTTYNSYVVRGSEKIAVFDTVKAQFFDQYIERLDSLNIDYRNIDYIVVSHTEPDHAGSVAKLLELSPKAKVVGSAAALKFLKGIANRDFDSIAVGDGDSISLGNKTLNFLSVPFLHWPDTIYTHIPEEKTLITCDSFGTHYCFEGMYNDLIPKDKQEEYMESLRYYYDVIMGPFKPYVLKAYEKIKDLEIELVTPGHGPILRENPWKIIELYKEWSTPVVRDKKKVTIPYVSAYGYTEQMANTIAEGIKSVADIEVKLYNVIYHDMKDIINDISESDGVLFGSPTIVSELLEPIRDLMAKLNPVIHGGKAAAAFGSYGWSGEAVPRINSRLKELKMNIYGNGLKINFKPSEDDIKECFDFGVGFAKMMLGKSPEGHDDSSKKQAVNSNESNEVVADKNSEFQEIKTSGEVKLWKCIICGEIFESELPPEICPVCGAGSDQFEEVKVEKEAFHAENHDKFVIIGNGAAGFYAAKSIREKNPTCSIKILSKEEAKSYFRPQVSDLISGTVPDNKFYLAKDEWYKENNIEQILGAEVVDIKTKDKKVLLASGEEISYDKLILANGSYNFILPVKAGDSVLSCENYRDIKGIYTIKDMKDAINVREALNTSKNAIVIGGGLLGLEAAWEMHEKGAKVSVVEFFPRLLPKQLDLEGSKLFQEITSSSGIEIILGDSAEEIIIEDNKVKSIRLKSGKILDCDLLVFSVGIRSNIELPKKAGIAVDRGVKVNKNMETNVTDVYACGDIAELQGIVYGNWPAAIEMGKVAGTNAVGDKAEFKQFVSSVIFNALNARVFSAGTINFDDATLEHLSYRDDNKKVYKKIFFKDNKLIGGVLIGNIGASTKIISGIKKGITKEEALNNGIL</sequence>
<evidence type="ECO:0000313" key="13">
    <source>
        <dbReference type="EMBL" id="SHJ15112.1"/>
    </source>
</evidence>
<dbReference type="AlphaFoldDB" id="A0A1M6GYV5"/>
<dbReference type="EMBL" id="FQZO01000003">
    <property type="protein sequence ID" value="SHJ15112.1"/>
    <property type="molecule type" value="Genomic_DNA"/>
</dbReference>
<dbReference type="GO" id="GO:0016651">
    <property type="term" value="F:oxidoreductase activity, acting on NAD(P)H"/>
    <property type="evidence" value="ECO:0007669"/>
    <property type="project" value="UniProtKB-ARBA"/>
</dbReference>
<dbReference type="Proteomes" id="UP000184080">
    <property type="component" value="Unassembled WGS sequence"/>
</dbReference>
<dbReference type="GO" id="GO:0010181">
    <property type="term" value="F:FMN binding"/>
    <property type="evidence" value="ECO:0007669"/>
    <property type="project" value="InterPro"/>
</dbReference>
<keyword evidence="7" id="KW-0274">FAD</keyword>
<evidence type="ECO:0000256" key="7">
    <source>
        <dbReference type="ARBA" id="ARBA00022827"/>
    </source>
</evidence>
<protein>
    <submittedName>
        <fullName evidence="13">Flavorubredoxin</fullName>
    </submittedName>
</protein>